<sequence length="189" mass="19988">MTHSIACRAFGTFAVLAAVMFLSLGSPTSAKADVVWSINASFEDGGSLSGNFTINVYGYLSDWDLTTQTIGPFGGFEYKPGNSYISNGAFYADFQPGYVRDLHLAFTTDLGVASADNPIVGGSPGPSYECVGSYSCYVPLGGTTRYLTEGVAVAAVPEPSTWTMLILGFFGIGFMAYRRKLSASGLRLA</sequence>
<evidence type="ECO:0000313" key="5">
    <source>
        <dbReference type="Proteomes" id="UP000183208"/>
    </source>
</evidence>
<evidence type="ECO:0000256" key="2">
    <source>
        <dbReference type="SAM" id="SignalP"/>
    </source>
</evidence>
<dbReference type="EMBL" id="FNTI01000001">
    <property type="protein sequence ID" value="SEC31204.1"/>
    <property type="molecule type" value="Genomic_DNA"/>
</dbReference>
<proteinExistence type="predicted"/>
<feature type="signal peptide" evidence="2">
    <location>
        <begin position="1"/>
        <end position="32"/>
    </location>
</feature>
<evidence type="ECO:0000313" key="4">
    <source>
        <dbReference type="EMBL" id="SEC31204.1"/>
    </source>
</evidence>
<feature type="chain" id="PRO_5010234683" evidence="2">
    <location>
        <begin position="33"/>
        <end position="189"/>
    </location>
</feature>
<evidence type="ECO:0000256" key="1">
    <source>
        <dbReference type="SAM" id="Phobius"/>
    </source>
</evidence>
<protein>
    <submittedName>
        <fullName evidence="4">PEP-CTERM protein-sorting domain-containing protein</fullName>
    </submittedName>
</protein>
<keyword evidence="1" id="KW-0472">Membrane</keyword>
<evidence type="ECO:0000259" key="3">
    <source>
        <dbReference type="Pfam" id="PF07589"/>
    </source>
</evidence>
<keyword evidence="1" id="KW-1133">Transmembrane helix</keyword>
<accession>A0A1H4RHG8</accession>
<dbReference type="InterPro" id="IPR013424">
    <property type="entry name" value="Ice-binding_C"/>
</dbReference>
<feature type="transmembrane region" description="Helical" evidence="1">
    <location>
        <begin position="160"/>
        <end position="177"/>
    </location>
</feature>
<organism evidence="4 5">
    <name type="scientific">Bradyrhizobium lablabi</name>
    <dbReference type="NCBI Taxonomy" id="722472"/>
    <lineage>
        <taxon>Bacteria</taxon>
        <taxon>Pseudomonadati</taxon>
        <taxon>Pseudomonadota</taxon>
        <taxon>Alphaproteobacteria</taxon>
        <taxon>Hyphomicrobiales</taxon>
        <taxon>Nitrobacteraceae</taxon>
        <taxon>Bradyrhizobium</taxon>
    </lineage>
</organism>
<dbReference type="Proteomes" id="UP000183208">
    <property type="component" value="Unassembled WGS sequence"/>
</dbReference>
<keyword evidence="1" id="KW-0812">Transmembrane</keyword>
<reference evidence="4 5" key="1">
    <citation type="submission" date="2016-10" db="EMBL/GenBank/DDBJ databases">
        <authorList>
            <person name="de Groot N.N."/>
        </authorList>
    </citation>
    <scope>NUCLEOTIDE SEQUENCE [LARGE SCALE GENOMIC DNA]</scope>
    <source>
        <strain evidence="4 5">GAS522</strain>
    </source>
</reference>
<dbReference type="Pfam" id="PF07589">
    <property type="entry name" value="PEP-CTERM"/>
    <property type="match status" value="1"/>
</dbReference>
<name>A0A1H4RHG8_9BRAD</name>
<dbReference type="AlphaFoldDB" id="A0A1H4RHG8"/>
<gene>
    <name evidence="4" type="ORF">SAMN05444171_1115</name>
</gene>
<feature type="domain" description="Ice-binding protein C-terminal" evidence="3">
    <location>
        <begin position="155"/>
        <end position="179"/>
    </location>
</feature>
<dbReference type="NCBIfam" id="TIGR02595">
    <property type="entry name" value="PEP_CTERM"/>
    <property type="match status" value="1"/>
</dbReference>
<keyword evidence="2" id="KW-0732">Signal</keyword>